<dbReference type="PANTHER" id="PTHR20275">
    <property type="entry name" value="NAD KINASE"/>
    <property type="match status" value="1"/>
</dbReference>
<dbReference type="GO" id="GO:0019674">
    <property type="term" value="P:NAD+ metabolic process"/>
    <property type="evidence" value="ECO:0007669"/>
    <property type="project" value="InterPro"/>
</dbReference>
<evidence type="ECO:0000313" key="1">
    <source>
        <dbReference type="EMBL" id="SVE45631.1"/>
    </source>
</evidence>
<gene>
    <name evidence="1" type="ORF">METZ01_LOCUS498485</name>
</gene>
<dbReference type="PANTHER" id="PTHR20275:SF0">
    <property type="entry name" value="NAD KINASE"/>
    <property type="match status" value="1"/>
</dbReference>
<dbReference type="GO" id="GO:0006741">
    <property type="term" value="P:NADP+ biosynthetic process"/>
    <property type="evidence" value="ECO:0007669"/>
    <property type="project" value="TreeGrafter"/>
</dbReference>
<accession>A0A383DMB0</accession>
<sequence>TADGLIIATPTGSTAYSLSAGGPIVTPAVDSLVITPISAHSLTSRPLVVPADSTIVLEFPNTEESILFIADGQIHESLDPSCTVEITKADYDVSLIDFEDCDYFQTLRTKMGWGKRGES</sequence>
<feature type="non-terminal residue" evidence="1">
    <location>
        <position position="1"/>
    </location>
</feature>
<organism evidence="1">
    <name type="scientific">marine metagenome</name>
    <dbReference type="NCBI Taxonomy" id="408172"/>
    <lineage>
        <taxon>unclassified sequences</taxon>
        <taxon>metagenomes</taxon>
        <taxon>ecological metagenomes</taxon>
    </lineage>
</organism>
<dbReference type="InterPro" id="IPR017437">
    <property type="entry name" value="ATP-NAD_kinase_PpnK-typ_C"/>
</dbReference>
<name>A0A383DMB0_9ZZZZ</name>
<dbReference type="EMBL" id="UINC01218560">
    <property type="protein sequence ID" value="SVE45631.1"/>
    <property type="molecule type" value="Genomic_DNA"/>
</dbReference>
<proteinExistence type="predicted"/>
<dbReference type="AlphaFoldDB" id="A0A383DMB0"/>
<evidence type="ECO:0008006" key="2">
    <source>
        <dbReference type="Google" id="ProtNLM"/>
    </source>
</evidence>
<dbReference type="Pfam" id="PF20143">
    <property type="entry name" value="NAD_kinase_C"/>
    <property type="match status" value="1"/>
</dbReference>
<dbReference type="InterPro" id="IPR016064">
    <property type="entry name" value="NAD/diacylglycerol_kinase_sf"/>
</dbReference>
<dbReference type="SUPFAM" id="SSF111331">
    <property type="entry name" value="NAD kinase/diacylglycerol kinase-like"/>
    <property type="match status" value="1"/>
</dbReference>
<dbReference type="GO" id="GO:0003951">
    <property type="term" value="F:NAD+ kinase activity"/>
    <property type="evidence" value="ECO:0007669"/>
    <property type="project" value="InterPro"/>
</dbReference>
<reference evidence="1" key="1">
    <citation type="submission" date="2018-05" db="EMBL/GenBank/DDBJ databases">
        <authorList>
            <person name="Lanie J.A."/>
            <person name="Ng W.-L."/>
            <person name="Kazmierczak K.M."/>
            <person name="Andrzejewski T.M."/>
            <person name="Davidsen T.M."/>
            <person name="Wayne K.J."/>
            <person name="Tettelin H."/>
            <person name="Glass J.I."/>
            <person name="Rusch D."/>
            <person name="Podicherti R."/>
            <person name="Tsui H.-C.T."/>
            <person name="Winkler M.E."/>
        </authorList>
    </citation>
    <scope>NUCLEOTIDE SEQUENCE</scope>
</reference>
<protein>
    <recommendedName>
        <fullName evidence="2">NAD(+) kinase</fullName>
    </recommendedName>
</protein>
<dbReference type="Gene3D" id="2.60.200.30">
    <property type="entry name" value="Probable inorganic polyphosphate/atp-NAD kinase, domain 2"/>
    <property type="match status" value="1"/>
</dbReference>